<dbReference type="SUPFAM" id="SSF56436">
    <property type="entry name" value="C-type lectin-like"/>
    <property type="match status" value="2"/>
</dbReference>
<proteinExistence type="predicted"/>
<reference evidence="4" key="1">
    <citation type="submission" date="2023-06" db="EMBL/GenBank/DDBJ databases">
        <title>Genomic analysis of the entomopathogenic nematode Steinernema hermaphroditum.</title>
        <authorList>
            <person name="Schwarz E.M."/>
            <person name="Heppert J.K."/>
            <person name="Baniya A."/>
            <person name="Schwartz H.T."/>
            <person name="Tan C.-H."/>
            <person name="Antoshechkin I."/>
            <person name="Sternberg P.W."/>
            <person name="Goodrich-Blair H."/>
            <person name="Dillman A.R."/>
        </authorList>
    </citation>
    <scope>NUCLEOTIDE SEQUENCE</scope>
    <source>
        <strain evidence="4">PS9179</strain>
        <tissue evidence="4">Whole animal</tissue>
    </source>
</reference>
<dbReference type="Gene3D" id="3.10.100.10">
    <property type="entry name" value="Mannose-Binding Protein A, subunit A"/>
    <property type="match status" value="2"/>
</dbReference>
<organism evidence="4 5">
    <name type="scientific">Steinernema hermaphroditum</name>
    <dbReference type="NCBI Taxonomy" id="289476"/>
    <lineage>
        <taxon>Eukaryota</taxon>
        <taxon>Metazoa</taxon>
        <taxon>Ecdysozoa</taxon>
        <taxon>Nematoda</taxon>
        <taxon>Chromadorea</taxon>
        <taxon>Rhabditida</taxon>
        <taxon>Tylenchina</taxon>
        <taxon>Panagrolaimomorpha</taxon>
        <taxon>Strongyloidoidea</taxon>
        <taxon>Steinernematidae</taxon>
        <taxon>Steinernema</taxon>
    </lineage>
</organism>
<gene>
    <name evidence="4" type="ORF">QR680_018631</name>
</gene>
<evidence type="ECO:0000313" key="4">
    <source>
        <dbReference type="EMBL" id="KAK0406532.1"/>
    </source>
</evidence>
<evidence type="ECO:0000313" key="5">
    <source>
        <dbReference type="Proteomes" id="UP001175271"/>
    </source>
</evidence>
<keyword evidence="5" id="KW-1185">Reference proteome</keyword>
<evidence type="ECO:0000256" key="2">
    <source>
        <dbReference type="SAM" id="SignalP"/>
    </source>
</evidence>
<evidence type="ECO:0000256" key="1">
    <source>
        <dbReference type="ARBA" id="ARBA00023157"/>
    </source>
</evidence>
<dbReference type="InterPro" id="IPR016187">
    <property type="entry name" value="CTDL_fold"/>
</dbReference>
<feature type="chain" id="PRO_5041314239" description="C-type lectin domain-containing protein" evidence="2">
    <location>
        <begin position="18"/>
        <end position="272"/>
    </location>
</feature>
<dbReference type="InterPro" id="IPR018378">
    <property type="entry name" value="C-type_lectin_CS"/>
</dbReference>
<keyword evidence="1" id="KW-1015">Disulfide bond</keyword>
<dbReference type="InterPro" id="IPR001304">
    <property type="entry name" value="C-type_lectin-like"/>
</dbReference>
<dbReference type="InterPro" id="IPR050111">
    <property type="entry name" value="C-type_lectin/snaclec_domain"/>
</dbReference>
<evidence type="ECO:0000259" key="3">
    <source>
        <dbReference type="PROSITE" id="PS50041"/>
    </source>
</evidence>
<accession>A0AA39LR19</accession>
<dbReference type="AlphaFoldDB" id="A0AA39LR19"/>
<feature type="domain" description="C-type lectin" evidence="3">
    <location>
        <begin position="30"/>
        <end position="142"/>
    </location>
</feature>
<dbReference type="CDD" id="cd00037">
    <property type="entry name" value="CLECT"/>
    <property type="match status" value="2"/>
</dbReference>
<name>A0AA39LR19_9BILA</name>
<protein>
    <recommendedName>
        <fullName evidence="3">C-type lectin domain-containing protein</fullName>
    </recommendedName>
</protein>
<keyword evidence="2" id="KW-0732">Signal</keyword>
<dbReference type="SMART" id="SM00034">
    <property type="entry name" value="CLECT"/>
    <property type="match status" value="2"/>
</dbReference>
<dbReference type="Pfam" id="PF00059">
    <property type="entry name" value="Lectin_C"/>
    <property type="match status" value="2"/>
</dbReference>
<dbReference type="EMBL" id="JAUCMV010000004">
    <property type="protein sequence ID" value="KAK0406532.1"/>
    <property type="molecule type" value="Genomic_DNA"/>
</dbReference>
<dbReference type="PROSITE" id="PS50041">
    <property type="entry name" value="C_TYPE_LECTIN_2"/>
    <property type="match status" value="2"/>
</dbReference>
<sequence>MLKFVLVITTLLALSTADSSCPSGWFSSADKKKCFHFVDSPLDFNAAQQSCVGLGGNLASIDSKSDNNGLKVPNGISQFWLGGHDVSESGVWTWTDGSVFGYTNWAAGQPSNMFGDDCLLVDGFSHLWSSSQCTQKASYLCEAVTGSSKPCPQGYLCHGSYSYQLIGTLKDWHSAELFCNILGGHLASVHNTAVQEIVQNLLVQTDRNRAWIGAKVNSNKLTWTDGSSYDFNKWDSGNSDQKDSCVANFQTNGWQNADCNFTLQSICEIPRN</sequence>
<comment type="caution">
    <text evidence="4">The sequence shown here is derived from an EMBL/GenBank/DDBJ whole genome shotgun (WGS) entry which is preliminary data.</text>
</comment>
<dbReference type="InterPro" id="IPR016186">
    <property type="entry name" value="C-type_lectin-like/link_sf"/>
</dbReference>
<dbReference type="PANTHER" id="PTHR22803">
    <property type="entry name" value="MANNOSE, PHOSPHOLIPASE, LECTIN RECEPTOR RELATED"/>
    <property type="match status" value="1"/>
</dbReference>
<feature type="signal peptide" evidence="2">
    <location>
        <begin position="1"/>
        <end position="17"/>
    </location>
</feature>
<dbReference type="Proteomes" id="UP001175271">
    <property type="component" value="Unassembled WGS sequence"/>
</dbReference>
<dbReference type="PROSITE" id="PS00615">
    <property type="entry name" value="C_TYPE_LECTIN_1"/>
    <property type="match status" value="2"/>
</dbReference>
<feature type="domain" description="C-type lectin" evidence="3">
    <location>
        <begin position="158"/>
        <end position="268"/>
    </location>
</feature>